<dbReference type="RefSeq" id="WP_310091985.1">
    <property type="nucleotide sequence ID" value="NZ_JAVDTT010000002.1"/>
</dbReference>
<organism evidence="2 3">
    <name type="scientific">Pseudoxanthomonas sacheonensis</name>
    <dbReference type="NCBI Taxonomy" id="443615"/>
    <lineage>
        <taxon>Bacteria</taxon>
        <taxon>Pseudomonadati</taxon>
        <taxon>Pseudomonadota</taxon>
        <taxon>Gammaproteobacteria</taxon>
        <taxon>Lysobacterales</taxon>
        <taxon>Lysobacteraceae</taxon>
        <taxon>Pseudoxanthomonas</taxon>
    </lineage>
</organism>
<protein>
    <submittedName>
        <fullName evidence="2">Uncharacterized protein</fullName>
    </submittedName>
</protein>
<proteinExistence type="predicted"/>
<evidence type="ECO:0000313" key="3">
    <source>
        <dbReference type="Proteomes" id="UP001254759"/>
    </source>
</evidence>
<dbReference type="PROSITE" id="PS51257">
    <property type="entry name" value="PROKAR_LIPOPROTEIN"/>
    <property type="match status" value="1"/>
</dbReference>
<dbReference type="EMBL" id="JAVDTT010000002">
    <property type="protein sequence ID" value="MDR6841324.1"/>
    <property type="molecule type" value="Genomic_DNA"/>
</dbReference>
<gene>
    <name evidence="2" type="ORF">J2W94_001609</name>
</gene>
<accession>A0ABU1RT80</accession>
<reference evidence="2 3" key="1">
    <citation type="submission" date="2023-07" db="EMBL/GenBank/DDBJ databases">
        <title>Sorghum-associated microbial communities from plants grown in Nebraska, USA.</title>
        <authorList>
            <person name="Schachtman D."/>
        </authorList>
    </citation>
    <scope>NUCLEOTIDE SEQUENCE [LARGE SCALE GENOMIC DNA]</scope>
    <source>
        <strain evidence="2 3">BE107</strain>
    </source>
</reference>
<keyword evidence="3" id="KW-1185">Reference proteome</keyword>
<comment type="caution">
    <text evidence="2">The sequence shown here is derived from an EMBL/GenBank/DDBJ whole genome shotgun (WGS) entry which is preliminary data.</text>
</comment>
<name>A0ABU1RT80_9GAMM</name>
<evidence type="ECO:0000256" key="1">
    <source>
        <dbReference type="SAM" id="Coils"/>
    </source>
</evidence>
<sequence>MRSGVHITFGICALVTLLSGCTTVLSGRPKGKDPTGIRYSLPAPHVFLNPQPDGTVIVEVKYLADPTNTYSLNLKSYLSKATFNVSLKDGMLTQVSLNSDATAVPAGVATAATALQNARITADQNEKEAKKAKIEADKQVATAAANAVREQKEKIAQLEGKLAFALSNAGTMTQEEVLNIKAEINHEKLVLTQLESRLVSAGGSPAANQPLSAFMDPNATDAGLLEAYGPVLFRVLTDDTGAGVKLVSVENQRTFETAASAATPQTAPIQVSPEKIIIKTGDKDRKIRFSLSSPTEITSIGLVLPAAGTANILSGDQLKLTHDENNPLQLEVSLPDTLPKGIYRLDVTLKVTAGKQQESIEISWLID</sequence>
<evidence type="ECO:0000313" key="2">
    <source>
        <dbReference type="EMBL" id="MDR6841324.1"/>
    </source>
</evidence>
<dbReference type="Proteomes" id="UP001254759">
    <property type="component" value="Unassembled WGS sequence"/>
</dbReference>
<keyword evidence="1" id="KW-0175">Coiled coil</keyword>
<feature type="coiled-coil region" evidence="1">
    <location>
        <begin position="115"/>
        <end position="168"/>
    </location>
</feature>